<gene>
    <name evidence="1" type="ORF">BDM02DRAFT_2812674</name>
</gene>
<reference evidence="1" key="2">
    <citation type="journal article" date="2020" name="Nat. Commun.">
        <title>Large-scale genome sequencing of mycorrhizal fungi provides insights into the early evolution of symbiotic traits.</title>
        <authorList>
            <person name="Miyauchi S."/>
            <person name="Kiss E."/>
            <person name="Kuo A."/>
            <person name="Drula E."/>
            <person name="Kohler A."/>
            <person name="Sanchez-Garcia M."/>
            <person name="Morin E."/>
            <person name="Andreopoulos B."/>
            <person name="Barry K.W."/>
            <person name="Bonito G."/>
            <person name="Buee M."/>
            <person name="Carver A."/>
            <person name="Chen C."/>
            <person name="Cichocki N."/>
            <person name="Clum A."/>
            <person name="Culley D."/>
            <person name="Crous P.W."/>
            <person name="Fauchery L."/>
            <person name="Girlanda M."/>
            <person name="Hayes R.D."/>
            <person name="Keri Z."/>
            <person name="LaButti K."/>
            <person name="Lipzen A."/>
            <person name="Lombard V."/>
            <person name="Magnuson J."/>
            <person name="Maillard F."/>
            <person name="Murat C."/>
            <person name="Nolan M."/>
            <person name="Ohm R.A."/>
            <person name="Pangilinan J."/>
            <person name="Pereira M.F."/>
            <person name="Perotto S."/>
            <person name="Peter M."/>
            <person name="Pfister S."/>
            <person name="Riley R."/>
            <person name="Sitrit Y."/>
            <person name="Stielow J.B."/>
            <person name="Szollosi G."/>
            <person name="Zifcakova L."/>
            <person name="Stursova M."/>
            <person name="Spatafora J.W."/>
            <person name="Tedersoo L."/>
            <person name="Vaario L.M."/>
            <person name="Yamada A."/>
            <person name="Yan M."/>
            <person name="Wang P."/>
            <person name="Xu J."/>
            <person name="Bruns T."/>
            <person name="Baldrian P."/>
            <person name="Vilgalys R."/>
            <person name="Dunand C."/>
            <person name="Henrissat B."/>
            <person name="Grigoriev I.V."/>
            <person name="Hibbett D."/>
            <person name="Nagy L.G."/>
            <person name="Martin F.M."/>
        </authorList>
    </citation>
    <scope>NUCLEOTIDE SEQUENCE</scope>
    <source>
        <strain evidence="1">P2</strain>
    </source>
</reference>
<dbReference type="Proteomes" id="UP000886501">
    <property type="component" value="Unassembled WGS sequence"/>
</dbReference>
<proteinExistence type="predicted"/>
<name>A0ACB6ZC25_THEGA</name>
<evidence type="ECO:0000313" key="2">
    <source>
        <dbReference type="Proteomes" id="UP000886501"/>
    </source>
</evidence>
<keyword evidence="2" id="KW-1185">Reference proteome</keyword>
<dbReference type="EMBL" id="MU118041">
    <property type="protein sequence ID" value="KAF9647079.1"/>
    <property type="molecule type" value="Genomic_DNA"/>
</dbReference>
<evidence type="ECO:0000313" key="1">
    <source>
        <dbReference type="EMBL" id="KAF9647079.1"/>
    </source>
</evidence>
<sequence>MGVTGSGKTTFVNQASRSYLKVGDNLESCTSEIQESEEFILDGRRVVLIDTPGFDDTHKSDTDVLKSIAAFLGESYSAGAKLAGVIYAHRISDDKFGGLAVKNFRMFRELCGEKTLKNVILVTNMWGRVTSEQGADREQQLNDKYFKAATQKGAQLCRHYNSPESARAILRKILKNQPVTLKIQRELIDEGKDIGQTGAGAELNREIREVVERYQREIKELEESMRKAMDEKDEESREELEVEKRRMQEEMEELRKDSTEMESKFEEDKREIRGTDETSPGGIRGGDSEIRGQGERTGTRRTQKRVADRGFEEGSGRTS</sequence>
<comment type="caution">
    <text evidence="1">The sequence shown here is derived from an EMBL/GenBank/DDBJ whole genome shotgun (WGS) entry which is preliminary data.</text>
</comment>
<protein>
    <submittedName>
        <fullName evidence="1">Uncharacterized protein</fullName>
    </submittedName>
</protein>
<reference evidence="1" key="1">
    <citation type="submission" date="2019-10" db="EMBL/GenBank/DDBJ databases">
        <authorList>
            <consortium name="DOE Joint Genome Institute"/>
            <person name="Kuo A."/>
            <person name="Miyauchi S."/>
            <person name="Kiss E."/>
            <person name="Drula E."/>
            <person name="Kohler A."/>
            <person name="Sanchez-Garcia M."/>
            <person name="Andreopoulos B."/>
            <person name="Barry K.W."/>
            <person name="Bonito G."/>
            <person name="Buee M."/>
            <person name="Carver A."/>
            <person name="Chen C."/>
            <person name="Cichocki N."/>
            <person name="Clum A."/>
            <person name="Culley D."/>
            <person name="Crous P.W."/>
            <person name="Fauchery L."/>
            <person name="Girlanda M."/>
            <person name="Hayes R."/>
            <person name="Keri Z."/>
            <person name="Labutti K."/>
            <person name="Lipzen A."/>
            <person name="Lombard V."/>
            <person name="Magnuson J."/>
            <person name="Maillard F."/>
            <person name="Morin E."/>
            <person name="Murat C."/>
            <person name="Nolan M."/>
            <person name="Ohm R."/>
            <person name="Pangilinan J."/>
            <person name="Pereira M."/>
            <person name="Perotto S."/>
            <person name="Peter M."/>
            <person name="Riley R."/>
            <person name="Sitrit Y."/>
            <person name="Stielow B."/>
            <person name="Szollosi G."/>
            <person name="Zifcakova L."/>
            <person name="Stursova M."/>
            <person name="Spatafora J.W."/>
            <person name="Tedersoo L."/>
            <person name="Vaario L.-M."/>
            <person name="Yamada A."/>
            <person name="Yan M."/>
            <person name="Wang P."/>
            <person name="Xu J."/>
            <person name="Bruns T."/>
            <person name="Baldrian P."/>
            <person name="Vilgalys R."/>
            <person name="Henrissat B."/>
            <person name="Grigoriev I.V."/>
            <person name="Hibbett D."/>
            <person name="Nagy L.G."/>
            <person name="Martin F.M."/>
        </authorList>
    </citation>
    <scope>NUCLEOTIDE SEQUENCE</scope>
    <source>
        <strain evidence="1">P2</strain>
    </source>
</reference>
<organism evidence="1 2">
    <name type="scientific">Thelephora ganbajun</name>
    <name type="common">Ganba fungus</name>
    <dbReference type="NCBI Taxonomy" id="370292"/>
    <lineage>
        <taxon>Eukaryota</taxon>
        <taxon>Fungi</taxon>
        <taxon>Dikarya</taxon>
        <taxon>Basidiomycota</taxon>
        <taxon>Agaricomycotina</taxon>
        <taxon>Agaricomycetes</taxon>
        <taxon>Thelephorales</taxon>
        <taxon>Thelephoraceae</taxon>
        <taxon>Thelephora</taxon>
    </lineage>
</organism>
<accession>A0ACB6ZC25</accession>